<gene>
    <name evidence="4" type="ORF">A2Y64_09175</name>
</gene>
<proteinExistence type="predicted"/>
<reference evidence="4 5" key="1">
    <citation type="journal article" date="2016" name="Nat. Commun.">
        <title>Thousands of microbial genomes shed light on interconnected biogeochemical processes in an aquifer system.</title>
        <authorList>
            <person name="Anantharaman K."/>
            <person name="Brown C.T."/>
            <person name="Hug L.A."/>
            <person name="Sharon I."/>
            <person name="Castelle C.J."/>
            <person name="Probst A.J."/>
            <person name="Thomas B.C."/>
            <person name="Singh A."/>
            <person name="Wilkins M.J."/>
            <person name="Karaoz U."/>
            <person name="Brodie E.L."/>
            <person name="Williams K.H."/>
            <person name="Hubbard S.S."/>
            <person name="Banfield J.F."/>
        </authorList>
    </citation>
    <scope>NUCLEOTIDE SEQUENCE [LARGE SCALE GENOMIC DNA]</scope>
</reference>
<sequence>MKRVLPVAEEFLGYAEKVADSFREKGLRVRVDAKDSKLGAKIASAETAKVKYVVVVGKAEAEAGDINLRPHGKKAFNKSLSEALDGLVGENAGRLLVGRW</sequence>
<evidence type="ECO:0000256" key="2">
    <source>
        <dbReference type="ARBA" id="ARBA00023146"/>
    </source>
</evidence>
<dbReference type="SUPFAM" id="SSF52954">
    <property type="entry name" value="Class II aaRS ABD-related"/>
    <property type="match status" value="1"/>
</dbReference>
<feature type="domain" description="Anticodon-binding" evidence="3">
    <location>
        <begin position="4"/>
        <end position="85"/>
    </location>
</feature>
<dbReference type="Pfam" id="PF03129">
    <property type="entry name" value="HGTP_anticodon"/>
    <property type="match status" value="1"/>
</dbReference>
<name>A0A1F5FEU5_9BACT</name>
<evidence type="ECO:0000313" key="4">
    <source>
        <dbReference type="EMBL" id="OGD78143.1"/>
    </source>
</evidence>
<evidence type="ECO:0000256" key="1">
    <source>
        <dbReference type="ARBA" id="ARBA00022917"/>
    </source>
</evidence>
<dbReference type="Gene3D" id="3.40.50.800">
    <property type="entry name" value="Anticodon-binding domain"/>
    <property type="match status" value="1"/>
</dbReference>
<keyword evidence="2" id="KW-0030">Aminoacyl-tRNA synthetase</keyword>
<evidence type="ECO:0000259" key="3">
    <source>
        <dbReference type="Pfam" id="PF03129"/>
    </source>
</evidence>
<dbReference type="PANTHER" id="PTHR11451">
    <property type="entry name" value="THREONINE-TRNA LIGASE"/>
    <property type="match status" value="1"/>
</dbReference>
<protein>
    <recommendedName>
        <fullName evidence="3">Anticodon-binding domain-containing protein</fullName>
    </recommendedName>
</protein>
<organism evidence="4 5">
    <name type="scientific">Candidatus Coatesbacteria bacterium RBG_13_66_14</name>
    <dbReference type="NCBI Taxonomy" id="1817816"/>
    <lineage>
        <taxon>Bacteria</taxon>
        <taxon>Candidatus Coatesiibacteriota</taxon>
    </lineage>
</organism>
<dbReference type="InterPro" id="IPR004154">
    <property type="entry name" value="Anticodon-bd"/>
</dbReference>
<dbReference type="AlphaFoldDB" id="A0A1F5FEU5"/>
<dbReference type="PANTHER" id="PTHR11451:SF44">
    <property type="entry name" value="THREONINE--TRNA LIGASE, CHLOROPLASTIC_MITOCHONDRIAL 2"/>
    <property type="match status" value="1"/>
</dbReference>
<keyword evidence="1" id="KW-0648">Protein biosynthesis</keyword>
<keyword evidence="2" id="KW-0436">Ligase</keyword>
<dbReference type="InterPro" id="IPR036621">
    <property type="entry name" value="Anticodon-bd_dom_sf"/>
</dbReference>
<comment type="caution">
    <text evidence="4">The sequence shown here is derived from an EMBL/GenBank/DDBJ whole genome shotgun (WGS) entry which is preliminary data.</text>
</comment>
<dbReference type="GO" id="GO:0006435">
    <property type="term" value="P:threonyl-tRNA aminoacylation"/>
    <property type="evidence" value="ECO:0007669"/>
    <property type="project" value="TreeGrafter"/>
</dbReference>
<dbReference type="Proteomes" id="UP000177187">
    <property type="component" value="Unassembled WGS sequence"/>
</dbReference>
<dbReference type="GO" id="GO:0004829">
    <property type="term" value="F:threonine-tRNA ligase activity"/>
    <property type="evidence" value="ECO:0007669"/>
    <property type="project" value="TreeGrafter"/>
</dbReference>
<dbReference type="STRING" id="1817816.A2Y64_09175"/>
<dbReference type="EMBL" id="MFAF01000047">
    <property type="protein sequence ID" value="OGD78143.1"/>
    <property type="molecule type" value="Genomic_DNA"/>
</dbReference>
<evidence type="ECO:0000313" key="5">
    <source>
        <dbReference type="Proteomes" id="UP000177187"/>
    </source>
</evidence>
<accession>A0A1F5FEU5</accession>